<reference evidence="1" key="1">
    <citation type="submission" date="2023-03" db="EMBL/GenBank/DDBJ databases">
        <title>Chromosome-level genomes of two armyworms, Mythimna separata and Mythimna loreyi, provide insights into the biosynthesis and reception of sex pheromones.</title>
        <authorList>
            <person name="Zhao H."/>
        </authorList>
    </citation>
    <scope>NUCLEOTIDE SEQUENCE</scope>
    <source>
        <strain evidence="1">BeijingLab</strain>
    </source>
</reference>
<organism evidence="1 2">
    <name type="scientific">Mythimna loreyi</name>
    <dbReference type="NCBI Taxonomy" id="667449"/>
    <lineage>
        <taxon>Eukaryota</taxon>
        <taxon>Metazoa</taxon>
        <taxon>Ecdysozoa</taxon>
        <taxon>Arthropoda</taxon>
        <taxon>Hexapoda</taxon>
        <taxon>Insecta</taxon>
        <taxon>Pterygota</taxon>
        <taxon>Neoptera</taxon>
        <taxon>Endopterygota</taxon>
        <taxon>Lepidoptera</taxon>
        <taxon>Glossata</taxon>
        <taxon>Ditrysia</taxon>
        <taxon>Noctuoidea</taxon>
        <taxon>Noctuidae</taxon>
        <taxon>Noctuinae</taxon>
        <taxon>Hadenini</taxon>
        <taxon>Mythimna</taxon>
    </lineage>
</organism>
<gene>
    <name evidence="1" type="ORF">PYW08_016820</name>
</gene>
<comment type="caution">
    <text evidence="1">The sequence shown here is derived from an EMBL/GenBank/DDBJ whole genome shotgun (WGS) entry which is preliminary data.</text>
</comment>
<dbReference type="EMBL" id="CM056785">
    <property type="protein sequence ID" value="KAJ8728435.1"/>
    <property type="molecule type" value="Genomic_DNA"/>
</dbReference>
<name>A0ACC2R075_9NEOP</name>
<sequence>MTDNLVANELLAFLQQKLDVMDEVSAVQICATNFSEEDIAAAKLLLFSVLNKRDQMPSRRRDGTKKSLQDIITLFKETDPDDVPTFVAKELHKLPPVTFDHVDVTSLLKDIVFLRASLTDVLEKLDASQKTVADLRKEFDEFRNNAAATRSSVDASNINMRHGTGLDILSPNSASAVSSPAHTSFAEVAECRNYVLRSSVPVTAAPPCSAARAPRPVQLPVLAAPASPICRDFASVTASTPGATNPRPVPDKAKNKVENNDGFVTVQRRKHRTQTNRNRCGIAPATPSVSLRAAAPNTPIYISRLHYTTRVEDIVEYVCHKTKFALRVQLLESHRNVNFKAFVVRVPNSFLPVVLKEDFWPQGVVFRRFRGTVPPNSTK</sequence>
<keyword evidence="2" id="KW-1185">Reference proteome</keyword>
<evidence type="ECO:0000313" key="1">
    <source>
        <dbReference type="EMBL" id="KAJ8728435.1"/>
    </source>
</evidence>
<proteinExistence type="predicted"/>
<evidence type="ECO:0000313" key="2">
    <source>
        <dbReference type="Proteomes" id="UP001231649"/>
    </source>
</evidence>
<protein>
    <submittedName>
        <fullName evidence="1">Uncharacterized protein</fullName>
    </submittedName>
</protein>
<accession>A0ACC2R075</accession>
<dbReference type="Proteomes" id="UP001231649">
    <property type="component" value="Chromosome 9"/>
</dbReference>